<proteinExistence type="inferred from homology"/>
<keyword evidence="5" id="KW-0808">Transferase</keyword>
<keyword evidence="2 5" id="KW-0547">Nucleotide-binding</keyword>
<comment type="pathway">
    <text evidence="5">Cofactor biosynthesis; coenzyme A biosynthesis; CoA from (R)-pantothenate: step 5/5.</text>
</comment>
<reference evidence="7 8" key="1">
    <citation type="submission" date="2016-11" db="EMBL/GenBank/DDBJ databases">
        <title>Mixed transmission modes and dynamic genome evolution in an obligate animal-bacterial symbiosis.</title>
        <authorList>
            <person name="Russell S.L."/>
            <person name="Corbett-Detig R.B."/>
            <person name="Cavanaugh C.M."/>
        </authorList>
    </citation>
    <scope>NUCLEOTIDE SEQUENCE [LARGE SCALE GENOMIC DNA]</scope>
    <source>
        <strain evidence="7">Sveles-Q1</strain>
    </source>
</reference>
<dbReference type="Pfam" id="PF01121">
    <property type="entry name" value="CoaE"/>
    <property type="match status" value="1"/>
</dbReference>
<dbReference type="AlphaFoldDB" id="A0A1T2LA69"/>
<name>A0A1T2LA69_9GAMM</name>
<dbReference type="Proteomes" id="UP000191110">
    <property type="component" value="Unassembled WGS sequence"/>
</dbReference>
<evidence type="ECO:0000256" key="2">
    <source>
        <dbReference type="ARBA" id="ARBA00022741"/>
    </source>
</evidence>
<dbReference type="Gene3D" id="3.40.50.300">
    <property type="entry name" value="P-loop containing nucleotide triphosphate hydrolases"/>
    <property type="match status" value="1"/>
</dbReference>
<evidence type="ECO:0000313" key="8">
    <source>
        <dbReference type="Proteomes" id="UP000191110"/>
    </source>
</evidence>
<dbReference type="EC" id="2.7.1.24" evidence="5 6"/>
<dbReference type="PROSITE" id="PS51219">
    <property type="entry name" value="DPCK"/>
    <property type="match status" value="1"/>
</dbReference>
<dbReference type="SUPFAM" id="SSF52540">
    <property type="entry name" value="P-loop containing nucleoside triphosphate hydrolases"/>
    <property type="match status" value="1"/>
</dbReference>
<dbReference type="InterPro" id="IPR001977">
    <property type="entry name" value="Depp_CoAkinase"/>
</dbReference>
<gene>
    <name evidence="5" type="primary">coaE</name>
    <name evidence="7" type="ORF">BOW53_02225</name>
</gene>
<dbReference type="GO" id="GO:0004140">
    <property type="term" value="F:dephospho-CoA kinase activity"/>
    <property type="evidence" value="ECO:0007669"/>
    <property type="project" value="UniProtKB-UniRule"/>
</dbReference>
<evidence type="ECO:0000256" key="5">
    <source>
        <dbReference type="HAMAP-Rule" id="MF_00376"/>
    </source>
</evidence>
<keyword evidence="3 5" id="KW-0067">ATP-binding</keyword>
<comment type="similarity">
    <text evidence="1 5">Belongs to the CoaE family.</text>
</comment>
<dbReference type="HAMAP" id="MF_00376">
    <property type="entry name" value="Dephospho_CoA_kinase"/>
    <property type="match status" value="1"/>
</dbReference>
<comment type="subcellular location">
    <subcellularLocation>
        <location evidence="5">Cytoplasm</location>
    </subcellularLocation>
</comment>
<feature type="binding site" evidence="5">
    <location>
        <begin position="11"/>
        <end position="16"/>
    </location>
    <ligand>
        <name>ATP</name>
        <dbReference type="ChEBI" id="CHEBI:30616"/>
    </ligand>
</feature>
<protein>
    <recommendedName>
        <fullName evidence="5 6">Dephospho-CoA kinase</fullName>
        <ecNumber evidence="5 6">2.7.1.24</ecNumber>
    </recommendedName>
    <alternativeName>
        <fullName evidence="5">Dephosphocoenzyme A kinase</fullName>
    </alternativeName>
</protein>
<comment type="caution">
    <text evidence="7">The sequence shown here is derived from an EMBL/GenBank/DDBJ whole genome shotgun (WGS) entry which is preliminary data.</text>
</comment>
<dbReference type="PANTHER" id="PTHR10695">
    <property type="entry name" value="DEPHOSPHO-COA KINASE-RELATED"/>
    <property type="match status" value="1"/>
</dbReference>
<sequence>MYVVALTGGIGSGKSTVAELIAAHGITVIDADVIARHVVEPGMPALEQITHTFGHDLLQADGSLDRAALRQTAFSNDKQRLRLEAILHPLIRGEIMTSIAASQSPYTLLVIPLLFESGGYTFVDATIVVDCPEQLQLQRTTERDKVSESDARKIMASQWSRQDRLEAADHIIHNNDDINSLWEQVDTLHQQLLETAADTT</sequence>
<keyword evidence="5 7" id="KW-0418">Kinase</keyword>
<dbReference type="CDD" id="cd02022">
    <property type="entry name" value="DPCK"/>
    <property type="match status" value="1"/>
</dbReference>
<dbReference type="UniPathway" id="UPA00241">
    <property type="reaction ID" value="UER00356"/>
</dbReference>
<keyword evidence="4 5" id="KW-0173">Coenzyme A biosynthesis</keyword>
<dbReference type="GO" id="GO:0015937">
    <property type="term" value="P:coenzyme A biosynthetic process"/>
    <property type="evidence" value="ECO:0007669"/>
    <property type="project" value="UniProtKB-UniRule"/>
</dbReference>
<keyword evidence="5" id="KW-0963">Cytoplasm</keyword>
<organism evidence="7 8">
    <name type="scientific">Solemya pervernicosa gill symbiont</name>
    <dbReference type="NCBI Taxonomy" id="642797"/>
    <lineage>
        <taxon>Bacteria</taxon>
        <taxon>Pseudomonadati</taxon>
        <taxon>Pseudomonadota</taxon>
        <taxon>Gammaproteobacteria</taxon>
        <taxon>sulfur-oxidizing symbionts</taxon>
    </lineage>
</organism>
<comment type="catalytic activity">
    <reaction evidence="5">
        <text>3'-dephospho-CoA + ATP = ADP + CoA + H(+)</text>
        <dbReference type="Rhea" id="RHEA:18245"/>
        <dbReference type="ChEBI" id="CHEBI:15378"/>
        <dbReference type="ChEBI" id="CHEBI:30616"/>
        <dbReference type="ChEBI" id="CHEBI:57287"/>
        <dbReference type="ChEBI" id="CHEBI:57328"/>
        <dbReference type="ChEBI" id="CHEBI:456216"/>
        <dbReference type="EC" id="2.7.1.24"/>
    </reaction>
</comment>
<evidence type="ECO:0000256" key="3">
    <source>
        <dbReference type="ARBA" id="ARBA00022840"/>
    </source>
</evidence>
<evidence type="ECO:0000256" key="1">
    <source>
        <dbReference type="ARBA" id="ARBA00009018"/>
    </source>
</evidence>
<dbReference type="RefSeq" id="WP_078482458.1">
    <property type="nucleotide sequence ID" value="NZ_MPRL01000005.1"/>
</dbReference>
<dbReference type="InterPro" id="IPR027417">
    <property type="entry name" value="P-loop_NTPase"/>
</dbReference>
<accession>A0A1T2LA69</accession>
<dbReference type="GO" id="GO:0005737">
    <property type="term" value="C:cytoplasm"/>
    <property type="evidence" value="ECO:0007669"/>
    <property type="project" value="UniProtKB-SubCell"/>
</dbReference>
<dbReference type="OrthoDB" id="9812943at2"/>
<dbReference type="EMBL" id="MPRL01000005">
    <property type="protein sequence ID" value="OOZ41836.1"/>
    <property type="molecule type" value="Genomic_DNA"/>
</dbReference>
<evidence type="ECO:0000256" key="6">
    <source>
        <dbReference type="NCBIfam" id="TIGR00152"/>
    </source>
</evidence>
<dbReference type="GO" id="GO:0005524">
    <property type="term" value="F:ATP binding"/>
    <property type="evidence" value="ECO:0007669"/>
    <property type="project" value="UniProtKB-UniRule"/>
</dbReference>
<evidence type="ECO:0000313" key="7">
    <source>
        <dbReference type="EMBL" id="OOZ41836.1"/>
    </source>
</evidence>
<comment type="function">
    <text evidence="5">Catalyzes the phosphorylation of the 3'-hydroxyl group of dephosphocoenzyme A to form coenzyme A.</text>
</comment>
<evidence type="ECO:0000256" key="4">
    <source>
        <dbReference type="ARBA" id="ARBA00022993"/>
    </source>
</evidence>
<keyword evidence="8" id="KW-1185">Reference proteome</keyword>
<dbReference type="NCBIfam" id="TIGR00152">
    <property type="entry name" value="dephospho-CoA kinase"/>
    <property type="match status" value="1"/>
</dbReference>
<dbReference type="PANTHER" id="PTHR10695:SF46">
    <property type="entry name" value="BIFUNCTIONAL COENZYME A SYNTHASE-RELATED"/>
    <property type="match status" value="1"/>
</dbReference>